<evidence type="ECO:0000313" key="8">
    <source>
        <dbReference type="Proteomes" id="UP001516464"/>
    </source>
</evidence>
<dbReference type="PANTHER" id="PTHR43286:SF1">
    <property type="entry name" value="ENDONUCLEASE III-LIKE PROTEIN 1"/>
    <property type="match status" value="1"/>
</dbReference>
<keyword evidence="8" id="KW-1185">Reference proteome</keyword>
<keyword evidence="1" id="KW-0227">DNA damage</keyword>
<protein>
    <submittedName>
        <fullName evidence="7">Endonuclease III like protein</fullName>
    </submittedName>
</protein>
<dbReference type="InterPro" id="IPR011257">
    <property type="entry name" value="DNA_glycosylase"/>
</dbReference>
<keyword evidence="7" id="KW-0540">Nuclease</keyword>
<sequence>MNSLPDSYKIIKNERKFISAPVDKKGCHKCIFSEDPEIRKYHILIALMLSSQTRDEITYGAMENLNKNLRGKPVDGLTPINIVNSTIDHIKSLIKGVGFYNKKAEYIYKVSVIIAKNKKIPTDYKEIIKLPGVGNKMAYLYLQNACEISMGIGVDTHVHRISNKLGLVNTKNPEQTRIALEKIFPVSEWREINYIMVGYGQMICKANNPDCNNCKAKNYCKSYQENLF</sequence>
<dbReference type="EMBL" id="SBIQ01000341">
    <property type="protein sequence ID" value="KAF7679678.1"/>
    <property type="molecule type" value="Genomic_DNA"/>
</dbReference>
<keyword evidence="5" id="KW-0326">Glycosidase</keyword>
<dbReference type="Pfam" id="PF00730">
    <property type="entry name" value="HhH-GPD"/>
    <property type="match status" value="1"/>
</dbReference>
<dbReference type="Proteomes" id="UP001516464">
    <property type="component" value="Unassembled WGS sequence"/>
</dbReference>
<dbReference type="CDD" id="cd00056">
    <property type="entry name" value="ENDO3c"/>
    <property type="match status" value="1"/>
</dbReference>
<evidence type="ECO:0000256" key="5">
    <source>
        <dbReference type="ARBA" id="ARBA00023295"/>
    </source>
</evidence>
<dbReference type="GO" id="GO:0004519">
    <property type="term" value="F:endonuclease activity"/>
    <property type="evidence" value="ECO:0007669"/>
    <property type="project" value="UniProtKB-KW"/>
</dbReference>
<name>A0ABQ7HVS3_9MICR</name>
<keyword evidence="3" id="KW-0234">DNA repair</keyword>
<dbReference type="SMART" id="SM00478">
    <property type="entry name" value="ENDO3c"/>
    <property type="match status" value="1"/>
</dbReference>
<dbReference type="PANTHER" id="PTHR43286">
    <property type="entry name" value="ENDONUCLEASE III-LIKE PROTEIN 1"/>
    <property type="match status" value="1"/>
</dbReference>
<dbReference type="InterPro" id="IPR003265">
    <property type="entry name" value="HhH-GPD_domain"/>
</dbReference>
<dbReference type="Gene3D" id="1.10.1670.10">
    <property type="entry name" value="Helix-hairpin-Helix base-excision DNA repair enzymes (C-terminal)"/>
    <property type="match status" value="1"/>
</dbReference>
<accession>A0ABQ7HVS3</accession>
<gene>
    <name evidence="7" type="primary">NTH1</name>
    <name evidence="7" type="ORF">TCON_2521</name>
</gene>
<dbReference type="PIRSF" id="PIRSF001435">
    <property type="entry name" value="Nth"/>
    <property type="match status" value="1"/>
</dbReference>
<keyword evidence="4" id="KW-0456">Lyase</keyword>
<keyword evidence="7" id="KW-0255">Endonuclease</keyword>
<evidence type="ECO:0000256" key="3">
    <source>
        <dbReference type="ARBA" id="ARBA00023204"/>
    </source>
</evidence>
<dbReference type="SUPFAM" id="SSF48150">
    <property type="entry name" value="DNA-glycosylase"/>
    <property type="match status" value="1"/>
</dbReference>
<keyword evidence="2" id="KW-0378">Hydrolase</keyword>
<evidence type="ECO:0000256" key="1">
    <source>
        <dbReference type="ARBA" id="ARBA00022763"/>
    </source>
</evidence>
<organism evidence="7 8">
    <name type="scientific">Astathelohania contejeani</name>
    <dbReference type="NCBI Taxonomy" id="164912"/>
    <lineage>
        <taxon>Eukaryota</taxon>
        <taxon>Fungi</taxon>
        <taxon>Fungi incertae sedis</taxon>
        <taxon>Microsporidia</taxon>
        <taxon>Astathelohaniidae</taxon>
        <taxon>Astathelohania</taxon>
    </lineage>
</organism>
<evidence type="ECO:0000313" key="7">
    <source>
        <dbReference type="EMBL" id="KAF7679678.1"/>
    </source>
</evidence>
<dbReference type="InterPro" id="IPR023170">
    <property type="entry name" value="HhH_base_excis_C"/>
</dbReference>
<comment type="caution">
    <text evidence="7">The sequence shown here is derived from an EMBL/GenBank/DDBJ whole genome shotgun (WGS) entry which is preliminary data.</text>
</comment>
<reference evidence="7 8" key="1">
    <citation type="submission" date="2019-01" db="EMBL/GenBank/DDBJ databases">
        <title>Genomes sequencing and comparative genomics of infectious freshwater microsporidia, Cucumispora dikerogammari and Thelohania contejeani.</title>
        <authorList>
            <person name="Cormier A."/>
            <person name="Giraud I."/>
            <person name="Wattier R."/>
            <person name="Teixeira M."/>
            <person name="Grandjean F."/>
            <person name="Rigaud T."/>
            <person name="Cordaux R."/>
        </authorList>
    </citation>
    <scope>NUCLEOTIDE SEQUENCE [LARGE SCALE GENOMIC DNA]</scope>
    <source>
        <strain evidence="7">T1</strain>
        <tissue evidence="7">Spores</tissue>
    </source>
</reference>
<evidence type="ECO:0000256" key="2">
    <source>
        <dbReference type="ARBA" id="ARBA00022801"/>
    </source>
</evidence>
<dbReference type="Gene3D" id="1.10.340.30">
    <property type="entry name" value="Hypothetical protein, domain 2"/>
    <property type="match status" value="1"/>
</dbReference>
<evidence type="ECO:0000259" key="6">
    <source>
        <dbReference type="SMART" id="SM00478"/>
    </source>
</evidence>
<feature type="domain" description="HhH-GPD" evidence="6">
    <location>
        <begin position="49"/>
        <end position="202"/>
    </location>
</feature>
<evidence type="ECO:0000256" key="4">
    <source>
        <dbReference type="ARBA" id="ARBA00023239"/>
    </source>
</evidence>
<proteinExistence type="predicted"/>